<dbReference type="AlphaFoldDB" id="A0AA86W5E7"/>
<keyword evidence="2" id="KW-1185">Reference proteome</keyword>
<reference evidence="1" key="1">
    <citation type="submission" date="2023-10" db="EMBL/GenBank/DDBJ databases">
        <authorList>
            <person name="Domelevo Entfellner J.-B."/>
        </authorList>
    </citation>
    <scope>NUCLEOTIDE SEQUENCE</scope>
</reference>
<dbReference type="Proteomes" id="UP001189624">
    <property type="component" value="Chromosome 11"/>
</dbReference>
<protein>
    <submittedName>
        <fullName evidence="1">Uncharacterized protein</fullName>
    </submittedName>
</protein>
<gene>
    <name evidence="1" type="ORF">AYBTSS11_LOCUS31018</name>
</gene>
<evidence type="ECO:0000313" key="2">
    <source>
        <dbReference type="Proteomes" id="UP001189624"/>
    </source>
</evidence>
<dbReference type="EMBL" id="OY731408">
    <property type="protein sequence ID" value="CAJ1978817.1"/>
    <property type="molecule type" value="Genomic_DNA"/>
</dbReference>
<sequence>MAFRVSGVIRWASFSPTHAVSKRVEVLKGYLGVYAGDEMRRFMILNATIGWPHIPIDPNCLQPETDETKNLWLRPTGLYSSGTTLIRREPTLDACPYHEAL</sequence>
<evidence type="ECO:0000313" key="1">
    <source>
        <dbReference type="EMBL" id="CAJ1978817.1"/>
    </source>
</evidence>
<dbReference type="Gramene" id="rna-AYBTSS11_LOCUS31018">
    <property type="protein sequence ID" value="CAJ1978817.1"/>
    <property type="gene ID" value="gene-AYBTSS11_LOCUS31018"/>
</dbReference>
<accession>A0AA86W5E7</accession>
<name>A0AA86W5E7_9FABA</name>
<organism evidence="1 2">
    <name type="scientific">Sphenostylis stenocarpa</name>
    <dbReference type="NCBI Taxonomy" id="92480"/>
    <lineage>
        <taxon>Eukaryota</taxon>
        <taxon>Viridiplantae</taxon>
        <taxon>Streptophyta</taxon>
        <taxon>Embryophyta</taxon>
        <taxon>Tracheophyta</taxon>
        <taxon>Spermatophyta</taxon>
        <taxon>Magnoliopsida</taxon>
        <taxon>eudicotyledons</taxon>
        <taxon>Gunneridae</taxon>
        <taxon>Pentapetalae</taxon>
        <taxon>rosids</taxon>
        <taxon>fabids</taxon>
        <taxon>Fabales</taxon>
        <taxon>Fabaceae</taxon>
        <taxon>Papilionoideae</taxon>
        <taxon>50 kb inversion clade</taxon>
        <taxon>NPAAA clade</taxon>
        <taxon>indigoferoid/millettioid clade</taxon>
        <taxon>Phaseoleae</taxon>
        <taxon>Sphenostylis</taxon>
    </lineage>
</organism>
<proteinExistence type="predicted"/>